<evidence type="ECO:0000313" key="2">
    <source>
        <dbReference type="EMBL" id="KAJ5485371.1"/>
    </source>
</evidence>
<dbReference type="AlphaFoldDB" id="A0A9X0BUZ9"/>
<sequence length="92" mass="10416">MVEEATPDYRLASTLVILGICGFGETGGHSEVLDELVRLKLIRVYSAPCGTAVLMMGRWVWWSRSLAPRWHTETDHDDEEGLLSDRIQSMRP</sequence>
<reference evidence="2" key="1">
    <citation type="submission" date="2022-12" db="EMBL/GenBank/DDBJ databases">
        <authorList>
            <person name="Petersen C."/>
        </authorList>
    </citation>
    <scope>NUCLEOTIDE SEQUENCE</scope>
    <source>
        <strain evidence="2">IBT 30728</strain>
    </source>
</reference>
<gene>
    <name evidence="2" type="ORF">N7539_005359</name>
</gene>
<dbReference type="GeneID" id="81625210"/>
<feature type="region of interest" description="Disordered" evidence="1">
    <location>
        <begin position="71"/>
        <end position="92"/>
    </location>
</feature>
<evidence type="ECO:0000256" key="1">
    <source>
        <dbReference type="SAM" id="MobiDB-lite"/>
    </source>
</evidence>
<keyword evidence="3" id="KW-1185">Reference proteome</keyword>
<name>A0A9X0BUZ9_9EURO</name>
<organism evidence="2 3">
    <name type="scientific">Penicillium diatomitis</name>
    <dbReference type="NCBI Taxonomy" id="2819901"/>
    <lineage>
        <taxon>Eukaryota</taxon>
        <taxon>Fungi</taxon>
        <taxon>Dikarya</taxon>
        <taxon>Ascomycota</taxon>
        <taxon>Pezizomycotina</taxon>
        <taxon>Eurotiomycetes</taxon>
        <taxon>Eurotiomycetidae</taxon>
        <taxon>Eurotiales</taxon>
        <taxon>Aspergillaceae</taxon>
        <taxon>Penicillium</taxon>
    </lineage>
</organism>
<protein>
    <submittedName>
        <fullName evidence="2">Uncharacterized protein</fullName>
    </submittedName>
</protein>
<accession>A0A9X0BUZ9</accession>
<comment type="caution">
    <text evidence="2">The sequence shown here is derived from an EMBL/GenBank/DDBJ whole genome shotgun (WGS) entry which is preliminary data.</text>
</comment>
<reference evidence="2" key="2">
    <citation type="journal article" date="2023" name="IMA Fungus">
        <title>Comparative genomic study of the Penicillium genus elucidates a diverse pangenome and 15 lateral gene transfer events.</title>
        <authorList>
            <person name="Petersen C."/>
            <person name="Sorensen T."/>
            <person name="Nielsen M.R."/>
            <person name="Sondergaard T.E."/>
            <person name="Sorensen J.L."/>
            <person name="Fitzpatrick D.A."/>
            <person name="Frisvad J.C."/>
            <person name="Nielsen K.L."/>
        </authorList>
    </citation>
    <scope>NUCLEOTIDE SEQUENCE</scope>
    <source>
        <strain evidence="2">IBT 30728</strain>
    </source>
</reference>
<dbReference type="RefSeq" id="XP_056790155.1">
    <property type="nucleotide sequence ID" value="XM_056934961.1"/>
</dbReference>
<proteinExistence type="predicted"/>
<dbReference type="Proteomes" id="UP001148312">
    <property type="component" value="Unassembled WGS sequence"/>
</dbReference>
<dbReference type="EMBL" id="JAPWDQ010000005">
    <property type="protein sequence ID" value="KAJ5485371.1"/>
    <property type="molecule type" value="Genomic_DNA"/>
</dbReference>
<evidence type="ECO:0000313" key="3">
    <source>
        <dbReference type="Proteomes" id="UP001148312"/>
    </source>
</evidence>